<evidence type="ECO:0000256" key="1">
    <source>
        <dbReference type="SAM" id="Phobius"/>
    </source>
</evidence>
<gene>
    <name evidence="2" type="ordered locus">MTR_1g015720</name>
</gene>
<organism evidence="2 4">
    <name type="scientific">Medicago truncatula</name>
    <name type="common">Barrel medic</name>
    <name type="synonym">Medicago tribuloides</name>
    <dbReference type="NCBI Taxonomy" id="3880"/>
    <lineage>
        <taxon>Eukaryota</taxon>
        <taxon>Viridiplantae</taxon>
        <taxon>Streptophyta</taxon>
        <taxon>Embryophyta</taxon>
        <taxon>Tracheophyta</taxon>
        <taxon>Spermatophyta</taxon>
        <taxon>Magnoliopsida</taxon>
        <taxon>eudicotyledons</taxon>
        <taxon>Gunneridae</taxon>
        <taxon>Pentapetalae</taxon>
        <taxon>rosids</taxon>
        <taxon>fabids</taxon>
        <taxon>Fabales</taxon>
        <taxon>Fabaceae</taxon>
        <taxon>Papilionoideae</taxon>
        <taxon>50 kb inversion clade</taxon>
        <taxon>NPAAA clade</taxon>
        <taxon>Hologalegina</taxon>
        <taxon>IRL clade</taxon>
        <taxon>Trifolieae</taxon>
        <taxon>Medicago</taxon>
    </lineage>
</organism>
<dbReference type="EnsemblPlants" id="AES59207">
    <property type="protein sequence ID" value="AES59207"/>
    <property type="gene ID" value="MTR_1g015720"/>
</dbReference>
<dbReference type="EMBL" id="CM001217">
    <property type="protein sequence ID" value="AES59207.2"/>
    <property type="molecule type" value="Genomic_DNA"/>
</dbReference>
<keyword evidence="1" id="KW-0472">Membrane</keyword>
<protein>
    <submittedName>
        <fullName evidence="2">Transmembrane protein, putative</fullName>
    </submittedName>
</protein>
<keyword evidence="1 2" id="KW-0812">Transmembrane</keyword>
<accession>G7I9U6</accession>
<proteinExistence type="predicted"/>
<name>G7I9U6_MEDTR</name>
<dbReference type="PaxDb" id="3880-AES85728"/>
<keyword evidence="4" id="KW-1185">Reference proteome</keyword>
<keyword evidence="1" id="KW-1133">Transmembrane helix</keyword>
<reference evidence="2 4" key="1">
    <citation type="journal article" date="2011" name="Nature">
        <title>The Medicago genome provides insight into the evolution of rhizobial symbioses.</title>
        <authorList>
            <person name="Young N.D."/>
            <person name="Debelle F."/>
            <person name="Oldroyd G.E."/>
            <person name="Geurts R."/>
            <person name="Cannon S.B."/>
            <person name="Udvardi M.K."/>
            <person name="Benedito V.A."/>
            <person name="Mayer K.F."/>
            <person name="Gouzy J."/>
            <person name="Schoof H."/>
            <person name="Van de Peer Y."/>
            <person name="Proost S."/>
            <person name="Cook D.R."/>
            <person name="Meyers B.C."/>
            <person name="Spannagl M."/>
            <person name="Cheung F."/>
            <person name="De Mita S."/>
            <person name="Krishnakumar V."/>
            <person name="Gundlach H."/>
            <person name="Zhou S."/>
            <person name="Mudge J."/>
            <person name="Bharti A.K."/>
            <person name="Murray J.D."/>
            <person name="Naoumkina M.A."/>
            <person name="Rosen B."/>
            <person name="Silverstein K.A."/>
            <person name="Tang H."/>
            <person name="Rombauts S."/>
            <person name="Zhao P.X."/>
            <person name="Zhou P."/>
            <person name="Barbe V."/>
            <person name="Bardou P."/>
            <person name="Bechner M."/>
            <person name="Bellec A."/>
            <person name="Berger A."/>
            <person name="Berges H."/>
            <person name="Bidwell S."/>
            <person name="Bisseling T."/>
            <person name="Choisne N."/>
            <person name="Couloux A."/>
            <person name="Denny R."/>
            <person name="Deshpande S."/>
            <person name="Dai X."/>
            <person name="Doyle J.J."/>
            <person name="Dudez A.M."/>
            <person name="Farmer A.D."/>
            <person name="Fouteau S."/>
            <person name="Franken C."/>
            <person name="Gibelin C."/>
            <person name="Gish J."/>
            <person name="Goldstein S."/>
            <person name="Gonzalez A.J."/>
            <person name="Green P.J."/>
            <person name="Hallab A."/>
            <person name="Hartog M."/>
            <person name="Hua A."/>
            <person name="Humphray S.J."/>
            <person name="Jeong D.H."/>
            <person name="Jing Y."/>
            <person name="Jocker A."/>
            <person name="Kenton S.M."/>
            <person name="Kim D.J."/>
            <person name="Klee K."/>
            <person name="Lai H."/>
            <person name="Lang C."/>
            <person name="Lin S."/>
            <person name="Macmil S.L."/>
            <person name="Magdelenat G."/>
            <person name="Matthews L."/>
            <person name="McCorrison J."/>
            <person name="Monaghan E.L."/>
            <person name="Mun J.H."/>
            <person name="Najar F.Z."/>
            <person name="Nicholson C."/>
            <person name="Noirot C."/>
            <person name="O'Bleness M."/>
            <person name="Paule C.R."/>
            <person name="Poulain J."/>
            <person name="Prion F."/>
            <person name="Qin B."/>
            <person name="Qu C."/>
            <person name="Retzel E.F."/>
            <person name="Riddle C."/>
            <person name="Sallet E."/>
            <person name="Samain S."/>
            <person name="Samson N."/>
            <person name="Sanders I."/>
            <person name="Saurat O."/>
            <person name="Scarpelli C."/>
            <person name="Schiex T."/>
            <person name="Segurens B."/>
            <person name="Severin A.J."/>
            <person name="Sherrier D.J."/>
            <person name="Shi R."/>
            <person name="Sims S."/>
            <person name="Singer S.R."/>
            <person name="Sinharoy S."/>
            <person name="Sterck L."/>
            <person name="Viollet A."/>
            <person name="Wang B.B."/>
            <person name="Wang K."/>
            <person name="Wang M."/>
            <person name="Wang X."/>
            <person name="Warfsmann J."/>
            <person name="Weissenbach J."/>
            <person name="White D.D."/>
            <person name="White J.D."/>
            <person name="Wiley G.B."/>
            <person name="Wincker P."/>
            <person name="Xing Y."/>
            <person name="Yang L."/>
            <person name="Yao Z."/>
            <person name="Ying F."/>
            <person name="Zhai J."/>
            <person name="Zhou L."/>
            <person name="Zuber A."/>
            <person name="Denarie J."/>
            <person name="Dixon R.A."/>
            <person name="May G.D."/>
            <person name="Schwartz D.C."/>
            <person name="Rogers J."/>
            <person name="Quetier F."/>
            <person name="Town C.D."/>
            <person name="Roe B.A."/>
        </authorList>
    </citation>
    <scope>NUCLEOTIDE SEQUENCE [LARGE SCALE GENOMIC DNA]</scope>
    <source>
        <strain evidence="2">A17</strain>
        <strain evidence="3 4">cv. Jemalong A17</strain>
    </source>
</reference>
<sequence>MVTIKYTQIAEILGAVKPFESWFLITTMNHFMCSNVESRILNSFIMDVVLLPPLLVADFGNDINHYATLIDPCNNQFDVAVEKGKGSIYAKPKDCSLCVISMISVSVLGSLWYMLGWVSLE</sequence>
<evidence type="ECO:0000313" key="4">
    <source>
        <dbReference type="Proteomes" id="UP000002051"/>
    </source>
</evidence>
<reference evidence="3" key="3">
    <citation type="submission" date="2015-04" db="UniProtKB">
        <authorList>
            <consortium name="EnsemblPlants"/>
        </authorList>
    </citation>
    <scope>IDENTIFICATION</scope>
    <source>
        <strain evidence="3">cv. Jemalong A17</strain>
    </source>
</reference>
<evidence type="ECO:0000313" key="3">
    <source>
        <dbReference type="EnsemblPlants" id="AES59207"/>
    </source>
</evidence>
<reference evidence="2 4" key="2">
    <citation type="journal article" date="2014" name="BMC Genomics">
        <title>An improved genome release (version Mt4.0) for the model legume Medicago truncatula.</title>
        <authorList>
            <person name="Tang H."/>
            <person name="Krishnakumar V."/>
            <person name="Bidwell S."/>
            <person name="Rosen B."/>
            <person name="Chan A."/>
            <person name="Zhou S."/>
            <person name="Gentzbittel L."/>
            <person name="Childs K.L."/>
            <person name="Yandell M."/>
            <person name="Gundlach H."/>
            <person name="Mayer K.F."/>
            <person name="Schwartz D.C."/>
            <person name="Town C.D."/>
        </authorList>
    </citation>
    <scope>GENOME REANNOTATION</scope>
    <source>
        <strain evidence="3 4">cv. Jemalong A17</strain>
    </source>
</reference>
<evidence type="ECO:0000313" key="2">
    <source>
        <dbReference type="EMBL" id="AES59207.2"/>
    </source>
</evidence>
<dbReference type="AlphaFoldDB" id="G7I9U6"/>
<dbReference type="Proteomes" id="UP000002051">
    <property type="component" value="Unassembled WGS sequence"/>
</dbReference>
<dbReference type="HOGENOM" id="CLU_2041491_0_0_1"/>
<accession>A0A0C3UJC0</accession>
<feature type="transmembrane region" description="Helical" evidence="1">
    <location>
        <begin position="95"/>
        <end position="115"/>
    </location>
</feature>